<evidence type="ECO:0000256" key="1">
    <source>
        <dbReference type="ARBA" id="ARBA00001917"/>
    </source>
</evidence>
<accession>A0A838CUR4</accession>
<evidence type="ECO:0000313" key="10">
    <source>
        <dbReference type="Proteomes" id="UP000571017"/>
    </source>
</evidence>
<dbReference type="PANTHER" id="PTHR43821:SF1">
    <property type="entry name" value="NAD(P)H NITROREDUCTASE YDJA-RELATED"/>
    <property type="match status" value="1"/>
</dbReference>
<dbReference type="AlphaFoldDB" id="A0A838CUR4"/>
<keyword evidence="10" id="KW-1185">Reference proteome</keyword>
<evidence type="ECO:0000256" key="5">
    <source>
        <dbReference type="ARBA" id="ARBA00022857"/>
    </source>
</evidence>
<evidence type="ECO:0000256" key="6">
    <source>
        <dbReference type="ARBA" id="ARBA00023002"/>
    </source>
</evidence>
<evidence type="ECO:0000256" key="7">
    <source>
        <dbReference type="ARBA" id="ARBA00023027"/>
    </source>
</evidence>
<name>A0A838CUR4_9BACI</name>
<dbReference type="GO" id="GO:0016491">
    <property type="term" value="F:oxidoreductase activity"/>
    <property type="evidence" value="ECO:0007669"/>
    <property type="project" value="UniProtKB-KW"/>
</dbReference>
<dbReference type="Proteomes" id="UP000571017">
    <property type="component" value="Unassembled WGS sequence"/>
</dbReference>
<evidence type="ECO:0000256" key="4">
    <source>
        <dbReference type="ARBA" id="ARBA00022643"/>
    </source>
</evidence>
<dbReference type="Gene3D" id="3.40.109.10">
    <property type="entry name" value="NADH Oxidase"/>
    <property type="match status" value="1"/>
</dbReference>
<dbReference type="CDD" id="cd02135">
    <property type="entry name" value="YdjA-like"/>
    <property type="match status" value="1"/>
</dbReference>
<protein>
    <submittedName>
        <fullName evidence="9">Nitroreductase</fullName>
    </submittedName>
</protein>
<dbReference type="PANTHER" id="PTHR43821">
    <property type="entry name" value="NAD(P)H NITROREDUCTASE YDJA-RELATED"/>
    <property type="match status" value="1"/>
</dbReference>
<evidence type="ECO:0000259" key="8">
    <source>
        <dbReference type="Pfam" id="PF00881"/>
    </source>
</evidence>
<evidence type="ECO:0000256" key="2">
    <source>
        <dbReference type="ARBA" id="ARBA00007118"/>
    </source>
</evidence>
<dbReference type="SUPFAM" id="SSF55469">
    <property type="entry name" value="FMN-dependent nitroreductase-like"/>
    <property type="match status" value="1"/>
</dbReference>
<keyword evidence="5" id="KW-0521">NADP</keyword>
<dbReference type="InterPro" id="IPR026021">
    <property type="entry name" value="YdjA-like"/>
</dbReference>
<keyword evidence="3" id="KW-0285">Flavoprotein</keyword>
<sequence length="191" mass="22115">MDVQEAILGRRSIHEFKKGQVPSSDLKQIFERASWAPTHRMKQPWMMKVYQGGAIDSYASHVLNSYDRQGFFSGYDADRGGKMREGIKKFLINIPHHVLVYMERDVDQMKYEEDYAAVCAFIQNAQLLAWEQGIGMLWTTSPYLHDAQFAVDVGLNERDYKLVSVLQVGYPSRIPKPKQRAQIEESITFYE</sequence>
<dbReference type="InterPro" id="IPR052530">
    <property type="entry name" value="NAD(P)H_nitroreductase"/>
</dbReference>
<evidence type="ECO:0000256" key="3">
    <source>
        <dbReference type="ARBA" id="ARBA00022630"/>
    </source>
</evidence>
<dbReference type="InterPro" id="IPR000415">
    <property type="entry name" value="Nitroreductase-like"/>
</dbReference>
<gene>
    <name evidence="9" type="ORF">H0266_12145</name>
</gene>
<dbReference type="RefSeq" id="WP_181472640.1">
    <property type="nucleotide sequence ID" value="NZ_JACEFG010000002.1"/>
</dbReference>
<organism evidence="9 10">
    <name type="scientific">Halobacillus locisalis</name>
    <dbReference type="NCBI Taxonomy" id="220753"/>
    <lineage>
        <taxon>Bacteria</taxon>
        <taxon>Bacillati</taxon>
        <taxon>Bacillota</taxon>
        <taxon>Bacilli</taxon>
        <taxon>Bacillales</taxon>
        <taxon>Bacillaceae</taxon>
        <taxon>Halobacillus</taxon>
    </lineage>
</organism>
<keyword evidence="7" id="KW-0520">NAD</keyword>
<comment type="cofactor">
    <cofactor evidence="1">
        <name>FMN</name>
        <dbReference type="ChEBI" id="CHEBI:58210"/>
    </cofactor>
</comment>
<comment type="similarity">
    <text evidence="2">Belongs to the nitroreductase family.</text>
</comment>
<dbReference type="InterPro" id="IPR029479">
    <property type="entry name" value="Nitroreductase"/>
</dbReference>
<proteinExistence type="inferred from homology"/>
<keyword evidence="6" id="KW-0560">Oxidoreductase</keyword>
<feature type="domain" description="Nitroreductase" evidence="8">
    <location>
        <begin position="7"/>
        <end position="170"/>
    </location>
</feature>
<dbReference type="Pfam" id="PF00881">
    <property type="entry name" value="Nitroreductase"/>
    <property type="match status" value="1"/>
</dbReference>
<dbReference type="EMBL" id="JACEFG010000002">
    <property type="protein sequence ID" value="MBA2175643.1"/>
    <property type="molecule type" value="Genomic_DNA"/>
</dbReference>
<comment type="caution">
    <text evidence="9">The sequence shown here is derived from an EMBL/GenBank/DDBJ whole genome shotgun (WGS) entry which is preliminary data.</text>
</comment>
<keyword evidence="4" id="KW-0288">FMN</keyword>
<reference evidence="9 10" key="1">
    <citation type="journal article" date="2004" name="Extremophiles">
        <title>Halobacillus locisalis sp. nov., a halophilic bacterium isolated from a marine solar saltern of the Yellow Sea in Korea.</title>
        <authorList>
            <person name="Yoon J.H."/>
            <person name="Kang K.H."/>
            <person name="Oh T.K."/>
            <person name="Park Y.H."/>
        </authorList>
    </citation>
    <scope>NUCLEOTIDE SEQUENCE [LARGE SCALE GENOMIC DNA]</scope>
    <source>
        <strain evidence="9 10">KCTC 3788</strain>
    </source>
</reference>
<evidence type="ECO:0000313" key="9">
    <source>
        <dbReference type="EMBL" id="MBA2175643.1"/>
    </source>
</evidence>